<comment type="caution">
    <text evidence="6">The sequence shown here is derived from an EMBL/GenBank/DDBJ whole genome shotgun (WGS) entry which is preliminary data.</text>
</comment>
<dbReference type="PROSITE" id="PS50865">
    <property type="entry name" value="ZF_MYND_2"/>
    <property type="match status" value="1"/>
</dbReference>
<reference evidence="6 7" key="1">
    <citation type="submission" date="2015-12" db="EMBL/GenBank/DDBJ databases">
        <title>The genome of Folsomia candida.</title>
        <authorList>
            <person name="Faddeeva A."/>
            <person name="Derks M.F."/>
            <person name="Anvar Y."/>
            <person name="Smit S."/>
            <person name="Van Straalen N."/>
            <person name="Roelofs D."/>
        </authorList>
    </citation>
    <scope>NUCLEOTIDE SEQUENCE [LARGE SCALE GENOMIC DNA]</scope>
    <source>
        <strain evidence="6 7">VU population</strain>
        <tissue evidence="6">Whole body</tissue>
    </source>
</reference>
<keyword evidence="7" id="KW-1185">Reference proteome</keyword>
<feature type="domain" description="MYND-type" evidence="5">
    <location>
        <begin position="224"/>
        <end position="268"/>
    </location>
</feature>
<dbReference type="AlphaFoldDB" id="A0A226D3L2"/>
<dbReference type="GO" id="GO:0008270">
    <property type="term" value="F:zinc ion binding"/>
    <property type="evidence" value="ECO:0007669"/>
    <property type="project" value="UniProtKB-KW"/>
</dbReference>
<evidence type="ECO:0000256" key="4">
    <source>
        <dbReference type="PROSITE-ProRule" id="PRU00134"/>
    </source>
</evidence>
<dbReference type="Pfam" id="PF01753">
    <property type="entry name" value="zf-MYND"/>
    <property type="match status" value="1"/>
</dbReference>
<dbReference type="Gene3D" id="6.10.140.2220">
    <property type="match status" value="1"/>
</dbReference>
<sequence length="272" mass="30680">MGDVNAIDTSELNREVGTVLKTPYHLTETDRHLPPEFAKICFDLKVQKYTVILVKFHEVIANYEACIIQAATKTGGIGFVYKGKYENLLEGLQDRPKDLKMDVVEGYDELATFCQAVMVGWRLWPDYWVGLQKIVDYLANDVLVEDVKRMERPFVLILKEIALHEMWPTDPVLGAGIASQAKKIVFRYKSTSPEVTTLLHVKTMLTVWSAGVTPKGDHVGKRICDGVGCLEVEGKTVTFPHCVKCKVEVYHSKRCQKKAWQAGHKKECNPPG</sequence>
<keyword evidence="1" id="KW-0479">Metal-binding</keyword>
<keyword evidence="2 4" id="KW-0863">Zinc-finger</keyword>
<keyword evidence="3" id="KW-0862">Zinc</keyword>
<name>A0A226D3L2_FOLCA</name>
<evidence type="ECO:0000256" key="3">
    <source>
        <dbReference type="ARBA" id="ARBA00022833"/>
    </source>
</evidence>
<evidence type="ECO:0000313" key="7">
    <source>
        <dbReference type="Proteomes" id="UP000198287"/>
    </source>
</evidence>
<proteinExistence type="predicted"/>
<dbReference type="GO" id="GO:0016787">
    <property type="term" value="F:hydrolase activity"/>
    <property type="evidence" value="ECO:0007669"/>
    <property type="project" value="UniProtKB-KW"/>
</dbReference>
<dbReference type="SUPFAM" id="SSF144232">
    <property type="entry name" value="HIT/MYND zinc finger-like"/>
    <property type="match status" value="1"/>
</dbReference>
<gene>
    <name evidence="6" type="ORF">Fcan01_25475</name>
</gene>
<dbReference type="OrthoDB" id="432970at2759"/>
<protein>
    <submittedName>
        <fullName evidence="6">Ubiquitin carboxyl-terminal hydrolase 17</fullName>
    </submittedName>
</protein>
<keyword evidence="6" id="KW-0378">Hydrolase</keyword>
<evidence type="ECO:0000256" key="2">
    <source>
        <dbReference type="ARBA" id="ARBA00022771"/>
    </source>
</evidence>
<evidence type="ECO:0000313" key="6">
    <source>
        <dbReference type="EMBL" id="OXA39809.1"/>
    </source>
</evidence>
<accession>A0A226D3L2</accession>
<dbReference type="InterPro" id="IPR002893">
    <property type="entry name" value="Znf_MYND"/>
</dbReference>
<organism evidence="6 7">
    <name type="scientific">Folsomia candida</name>
    <name type="common">Springtail</name>
    <dbReference type="NCBI Taxonomy" id="158441"/>
    <lineage>
        <taxon>Eukaryota</taxon>
        <taxon>Metazoa</taxon>
        <taxon>Ecdysozoa</taxon>
        <taxon>Arthropoda</taxon>
        <taxon>Hexapoda</taxon>
        <taxon>Collembola</taxon>
        <taxon>Entomobryomorpha</taxon>
        <taxon>Isotomoidea</taxon>
        <taxon>Isotomidae</taxon>
        <taxon>Proisotominae</taxon>
        <taxon>Folsomia</taxon>
    </lineage>
</organism>
<dbReference type="Proteomes" id="UP000198287">
    <property type="component" value="Unassembled WGS sequence"/>
</dbReference>
<evidence type="ECO:0000259" key="5">
    <source>
        <dbReference type="PROSITE" id="PS50865"/>
    </source>
</evidence>
<evidence type="ECO:0000256" key="1">
    <source>
        <dbReference type="ARBA" id="ARBA00022723"/>
    </source>
</evidence>
<dbReference type="EMBL" id="LNIX01000037">
    <property type="protein sequence ID" value="OXA39809.1"/>
    <property type="molecule type" value="Genomic_DNA"/>
</dbReference>